<dbReference type="Proteomes" id="UP000003688">
    <property type="component" value="Unassembled WGS sequence"/>
</dbReference>
<dbReference type="GO" id="GO:0004497">
    <property type="term" value="F:monooxygenase activity"/>
    <property type="evidence" value="ECO:0007669"/>
    <property type="project" value="UniProtKB-KW"/>
</dbReference>
<keyword evidence="2" id="KW-0503">Monooxygenase</keyword>
<dbReference type="OrthoDB" id="9798157at2"/>
<proteinExistence type="predicted"/>
<dbReference type="Pfam" id="PF03992">
    <property type="entry name" value="ABM"/>
    <property type="match status" value="1"/>
</dbReference>
<sequence>MILEVALLTVREGMNEKFETAFREASSIISSMRGYISHELRPCIEDQHRYALLVQWQTLEDHTVGFRQSPEYQQWRQLLHHFYDPFPTVEHYGPSLI</sequence>
<dbReference type="SUPFAM" id="SSF54909">
    <property type="entry name" value="Dimeric alpha+beta barrel"/>
    <property type="match status" value="1"/>
</dbReference>
<dbReference type="RefSeq" id="WP_007415244.1">
    <property type="nucleotide sequence ID" value="NZ_ABOX02000014.1"/>
</dbReference>
<gene>
    <name evidence="2" type="ORF">Cflav_PD3643</name>
</gene>
<evidence type="ECO:0000313" key="2">
    <source>
        <dbReference type="EMBL" id="EEF60785.1"/>
    </source>
</evidence>
<name>B9XHF0_PEDPL</name>
<dbReference type="EMBL" id="ABOX02000014">
    <property type="protein sequence ID" value="EEF60785.1"/>
    <property type="molecule type" value="Genomic_DNA"/>
</dbReference>
<feature type="domain" description="ABM" evidence="1">
    <location>
        <begin position="2"/>
        <end position="91"/>
    </location>
</feature>
<evidence type="ECO:0000259" key="1">
    <source>
        <dbReference type="PROSITE" id="PS51725"/>
    </source>
</evidence>
<dbReference type="InterPro" id="IPR007138">
    <property type="entry name" value="ABM_dom"/>
</dbReference>
<evidence type="ECO:0000313" key="3">
    <source>
        <dbReference type="Proteomes" id="UP000003688"/>
    </source>
</evidence>
<dbReference type="STRING" id="320771.Cflav_PD3643"/>
<keyword evidence="2" id="KW-0560">Oxidoreductase</keyword>
<dbReference type="InterPro" id="IPR011008">
    <property type="entry name" value="Dimeric_a/b-barrel"/>
</dbReference>
<protein>
    <submittedName>
        <fullName evidence="2">Antibiotic biosynthesis monooxygenase</fullName>
    </submittedName>
</protein>
<accession>B9XHF0</accession>
<dbReference type="Gene3D" id="3.30.70.100">
    <property type="match status" value="1"/>
</dbReference>
<organism evidence="2 3">
    <name type="scientific">Pedosphaera parvula (strain Ellin514)</name>
    <dbReference type="NCBI Taxonomy" id="320771"/>
    <lineage>
        <taxon>Bacteria</taxon>
        <taxon>Pseudomonadati</taxon>
        <taxon>Verrucomicrobiota</taxon>
        <taxon>Pedosphaerae</taxon>
        <taxon>Pedosphaerales</taxon>
        <taxon>Pedosphaeraceae</taxon>
        <taxon>Pedosphaera</taxon>
    </lineage>
</organism>
<dbReference type="PROSITE" id="PS51725">
    <property type="entry name" value="ABM"/>
    <property type="match status" value="1"/>
</dbReference>
<dbReference type="AlphaFoldDB" id="B9XHF0"/>
<comment type="caution">
    <text evidence="2">The sequence shown here is derived from an EMBL/GenBank/DDBJ whole genome shotgun (WGS) entry which is preliminary data.</text>
</comment>
<reference evidence="2 3" key="1">
    <citation type="journal article" date="2011" name="J. Bacteriol.">
        <title>Genome sequence of 'Pedosphaera parvula' Ellin514, an aerobic Verrucomicrobial isolate from pasture soil.</title>
        <authorList>
            <person name="Kant R."/>
            <person name="van Passel M.W."/>
            <person name="Sangwan P."/>
            <person name="Palva A."/>
            <person name="Lucas S."/>
            <person name="Copeland A."/>
            <person name="Lapidus A."/>
            <person name="Glavina Del Rio T."/>
            <person name="Dalin E."/>
            <person name="Tice H."/>
            <person name="Bruce D."/>
            <person name="Goodwin L."/>
            <person name="Pitluck S."/>
            <person name="Chertkov O."/>
            <person name="Larimer F.W."/>
            <person name="Land M.L."/>
            <person name="Hauser L."/>
            <person name="Brettin T.S."/>
            <person name="Detter J.C."/>
            <person name="Han S."/>
            <person name="de Vos W.M."/>
            <person name="Janssen P.H."/>
            <person name="Smidt H."/>
        </authorList>
    </citation>
    <scope>NUCLEOTIDE SEQUENCE [LARGE SCALE GENOMIC DNA]</scope>
    <source>
        <strain evidence="2 3">Ellin514</strain>
    </source>
</reference>
<keyword evidence="3" id="KW-1185">Reference proteome</keyword>